<protein>
    <submittedName>
        <fullName evidence="1">CLUMA_CG013452, isoform A</fullName>
    </submittedName>
</protein>
<reference evidence="1 2" key="1">
    <citation type="submission" date="2015-04" db="EMBL/GenBank/DDBJ databases">
        <authorList>
            <person name="Syromyatnikov M.Y."/>
            <person name="Popov V.N."/>
        </authorList>
    </citation>
    <scope>NUCLEOTIDE SEQUENCE [LARGE SCALE GENOMIC DNA]</scope>
</reference>
<dbReference type="Proteomes" id="UP000183832">
    <property type="component" value="Unassembled WGS sequence"/>
</dbReference>
<accession>A0A1J1IK93</accession>
<organism evidence="1 2">
    <name type="scientific">Clunio marinus</name>
    <dbReference type="NCBI Taxonomy" id="568069"/>
    <lineage>
        <taxon>Eukaryota</taxon>
        <taxon>Metazoa</taxon>
        <taxon>Ecdysozoa</taxon>
        <taxon>Arthropoda</taxon>
        <taxon>Hexapoda</taxon>
        <taxon>Insecta</taxon>
        <taxon>Pterygota</taxon>
        <taxon>Neoptera</taxon>
        <taxon>Endopterygota</taxon>
        <taxon>Diptera</taxon>
        <taxon>Nematocera</taxon>
        <taxon>Chironomoidea</taxon>
        <taxon>Chironomidae</taxon>
        <taxon>Clunio</taxon>
    </lineage>
</organism>
<keyword evidence="2" id="KW-1185">Reference proteome</keyword>
<proteinExistence type="predicted"/>
<sequence length="69" mass="7964">MRTVSGKWQIQLRSTSSLISSLKDINVKKSQQKNEGKLLNRDEVFTEFAYVLNRASDFNFVVAILYLHS</sequence>
<name>A0A1J1IK93_9DIPT</name>
<evidence type="ECO:0000313" key="2">
    <source>
        <dbReference type="Proteomes" id="UP000183832"/>
    </source>
</evidence>
<evidence type="ECO:0000313" key="1">
    <source>
        <dbReference type="EMBL" id="CRL00178.1"/>
    </source>
</evidence>
<gene>
    <name evidence="1" type="ORF">CLUMA_CG013452</name>
</gene>
<dbReference type="AlphaFoldDB" id="A0A1J1IK93"/>
<dbReference type="EMBL" id="CVRI01000054">
    <property type="protein sequence ID" value="CRL00178.1"/>
    <property type="molecule type" value="Genomic_DNA"/>
</dbReference>